<dbReference type="PANTHER" id="PTHR30009:SF20">
    <property type="entry name" value="PTS SYSTEM GLUCOSE-SPECIFIC EIICB COMPONENT-RELATED"/>
    <property type="match status" value="1"/>
</dbReference>
<feature type="transmembrane region" description="Helical" evidence="9">
    <location>
        <begin position="392"/>
        <end position="412"/>
    </location>
</feature>
<evidence type="ECO:0000256" key="8">
    <source>
        <dbReference type="ARBA" id="ARBA00023136"/>
    </source>
</evidence>
<evidence type="ECO:0000256" key="9">
    <source>
        <dbReference type="SAM" id="Phobius"/>
    </source>
</evidence>
<protein>
    <submittedName>
        <fullName evidence="11">PTS system glucose-specific IIBC component</fullName>
    </submittedName>
</protein>
<evidence type="ECO:0000256" key="1">
    <source>
        <dbReference type="ARBA" id="ARBA00004651"/>
    </source>
</evidence>
<accession>A0A5B9Y544</accession>
<keyword evidence="7 9" id="KW-1133">Transmembrane helix</keyword>
<dbReference type="PROSITE" id="PS51103">
    <property type="entry name" value="PTS_EIIC_TYPE_1"/>
    <property type="match status" value="1"/>
</dbReference>
<keyword evidence="4" id="KW-0762">Sugar transport</keyword>
<keyword evidence="3" id="KW-1003">Cell membrane</keyword>
<dbReference type="InterPro" id="IPR013013">
    <property type="entry name" value="PTS_EIIC_1"/>
</dbReference>
<feature type="transmembrane region" description="Helical" evidence="9">
    <location>
        <begin position="418"/>
        <end position="438"/>
    </location>
</feature>
<evidence type="ECO:0000256" key="2">
    <source>
        <dbReference type="ARBA" id="ARBA00022448"/>
    </source>
</evidence>
<feature type="transmembrane region" description="Helical" evidence="9">
    <location>
        <begin position="142"/>
        <end position="165"/>
    </location>
</feature>
<dbReference type="GO" id="GO:0090563">
    <property type="term" value="F:protein-phosphocysteine-sugar phosphotransferase activity"/>
    <property type="evidence" value="ECO:0007669"/>
    <property type="project" value="TreeGrafter"/>
</dbReference>
<evidence type="ECO:0000259" key="10">
    <source>
        <dbReference type="PROSITE" id="PS51103"/>
    </source>
</evidence>
<feature type="transmembrane region" description="Helical" evidence="9">
    <location>
        <begin position="68"/>
        <end position="88"/>
    </location>
</feature>
<keyword evidence="2" id="KW-0813">Transport</keyword>
<evidence type="ECO:0000256" key="6">
    <source>
        <dbReference type="ARBA" id="ARBA00022692"/>
    </source>
</evidence>
<dbReference type="GO" id="GO:0005886">
    <property type="term" value="C:plasma membrane"/>
    <property type="evidence" value="ECO:0007669"/>
    <property type="project" value="UniProtKB-SubCell"/>
</dbReference>
<evidence type="ECO:0000313" key="12">
    <source>
        <dbReference type="Proteomes" id="UP000323144"/>
    </source>
</evidence>
<dbReference type="Proteomes" id="UP000323144">
    <property type="component" value="Chromosome"/>
</dbReference>
<organism evidence="11 12">
    <name type="scientific">Spiroplasma chinense</name>
    <dbReference type="NCBI Taxonomy" id="216932"/>
    <lineage>
        <taxon>Bacteria</taxon>
        <taxon>Bacillati</taxon>
        <taxon>Mycoplasmatota</taxon>
        <taxon>Mollicutes</taxon>
        <taxon>Entomoplasmatales</taxon>
        <taxon>Spiroplasmataceae</taxon>
        <taxon>Spiroplasma</taxon>
    </lineage>
</organism>
<dbReference type="PANTHER" id="PTHR30009">
    <property type="entry name" value="CYTOCHROME C-TYPE SYNTHESIS PROTEIN AND PTS TRANSMEMBRANE COMPONENT"/>
    <property type="match status" value="1"/>
</dbReference>
<keyword evidence="12" id="KW-1185">Reference proteome</keyword>
<dbReference type="InterPro" id="IPR050429">
    <property type="entry name" value="PTS_Glucose_EIICBA"/>
</dbReference>
<sequence>MKNEMIRSKDFELSWYTKKSSKSFLNKLGTSFGFVIILMPIFGVLLSIGNIIDNYSDNKVAVSLFKNIAGVLFSNIGIWFALSICIGFTKNKGAAVYAALIFYLVFNVSLAAFIKVNADDSSRFSILFWHDLRVAVYTTNQFGVLTFNTGVIGGIFCGSITAILYNKFKDVKLVKGLEFFAKEKFVLIIVPIFALISAFLFMIIWPMIGYALTSVGTGVAKTPIGVDSFIFRTFQRMLIPFGSSLLWQAPMWYTSVGGDLVPYKAQLLAQYLERTTEIPSDLLTQIALIDASKVDLLASANKIIGNDNFSLTISEWIENTGEIFDKKGDQIISAAVLNSNYITVADCWNVGLRITRFLTAGFVNSMFMLPTIGVVIYFRIEKSKRKDYFGKFLVAILTSFLLGITEPVEFMFCYLSPLFFFVVYAPLVGLAGLCTSLLQIKIGSTFSTGLFDFVFNGIIPTVNNQDTRIWLFPILSIVFIGIGFVASYYFFKLTNFDPLGSTKNPRKDARLKIIQMKDLIGGWKNIDQVSFEDNLLKVKLKKQIMLENYQPWFTSYNSNDKILEFTLTKESLQLAKLFSEAFDAKIRLEVFKKQDKIEYKNLLKTYLLEKKQNH</sequence>
<dbReference type="EMBL" id="CP043026">
    <property type="protein sequence ID" value="QEH61826.1"/>
    <property type="molecule type" value="Genomic_DNA"/>
</dbReference>
<comment type="subcellular location">
    <subcellularLocation>
        <location evidence="1">Cell membrane</location>
        <topology evidence="1">Multi-pass membrane protein</topology>
    </subcellularLocation>
</comment>
<feature type="transmembrane region" description="Helical" evidence="9">
    <location>
        <begin position="28"/>
        <end position="48"/>
    </location>
</feature>
<dbReference type="InterPro" id="IPR003352">
    <property type="entry name" value="PTS_EIIC"/>
</dbReference>
<keyword evidence="6 9" id="KW-0812">Transmembrane</keyword>
<feature type="transmembrane region" description="Helical" evidence="9">
    <location>
        <begin position="469"/>
        <end position="491"/>
    </location>
</feature>
<evidence type="ECO:0000256" key="4">
    <source>
        <dbReference type="ARBA" id="ARBA00022597"/>
    </source>
</evidence>
<feature type="domain" description="PTS EIIC type-1" evidence="10">
    <location>
        <begin position="19"/>
        <end position="503"/>
    </location>
</feature>
<dbReference type="Pfam" id="PF02378">
    <property type="entry name" value="PTS_EIIC"/>
    <property type="match status" value="1"/>
</dbReference>
<feature type="transmembrane region" description="Helical" evidence="9">
    <location>
        <begin position="357"/>
        <end position="380"/>
    </location>
</feature>
<dbReference type="GO" id="GO:0008982">
    <property type="term" value="F:protein-N(PI)-phosphohistidine-sugar phosphotransferase activity"/>
    <property type="evidence" value="ECO:0007669"/>
    <property type="project" value="InterPro"/>
</dbReference>
<keyword evidence="8 9" id="KW-0472">Membrane</keyword>
<evidence type="ECO:0000256" key="5">
    <source>
        <dbReference type="ARBA" id="ARBA00022683"/>
    </source>
</evidence>
<dbReference type="RefSeq" id="WP_166508211.1">
    <property type="nucleotide sequence ID" value="NZ_CP043026.1"/>
</dbReference>
<feature type="transmembrane region" description="Helical" evidence="9">
    <location>
        <begin position="95"/>
        <end position="114"/>
    </location>
</feature>
<name>A0A5B9Y544_9MOLU</name>
<proteinExistence type="predicted"/>
<feature type="transmembrane region" description="Helical" evidence="9">
    <location>
        <begin position="185"/>
        <end position="208"/>
    </location>
</feature>
<evidence type="ECO:0000256" key="7">
    <source>
        <dbReference type="ARBA" id="ARBA00022989"/>
    </source>
</evidence>
<dbReference type="AlphaFoldDB" id="A0A5B9Y544"/>
<gene>
    <name evidence="11" type="primary">ptsG</name>
    <name evidence="11" type="ORF">SCHIN_v1c06290</name>
</gene>
<dbReference type="KEGG" id="schi:SCHIN_v1c06290"/>
<reference evidence="11 12" key="1">
    <citation type="submission" date="2019-08" db="EMBL/GenBank/DDBJ databases">
        <title>Complete genome sequence of Spiroplasma chinense CCH (DSM 19755).</title>
        <authorList>
            <person name="Shen H.-Y."/>
            <person name="Lin Y.-C."/>
            <person name="Chou L."/>
            <person name="Kuo C.-H."/>
        </authorList>
    </citation>
    <scope>NUCLEOTIDE SEQUENCE [LARGE SCALE GENOMIC DNA]</scope>
    <source>
        <strain evidence="11 12">CCH</strain>
    </source>
</reference>
<keyword evidence="5" id="KW-0598">Phosphotransferase system</keyword>
<evidence type="ECO:0000313" key="11">
    <source>
        <dbReference type="EMBL" id="QEH61826.1"/>
    </source>
</evidence>
<evidence type="ECO:0000256" key="3">
    <source>
        <dbReference type="ARBA" id="ARBA00022475"/>
    </source>
</evidence>
<dbReference type="GO" id="GO:0009401">
    <property type="term" value="P:phosphoenolpyruvate-dependent sugar phosphotransferase system"/>
    <property type="evidence" value="ECO:0007669"/>
    <property type="project" value="UniProtKB-KW"/>
</dbReference>